<evidence type="ECO:0000313" key="3">
    <source>
        <dbReference type="EMBL" id="RIW28553.1"/>
    </source>
</evidence>
<reference evidence="3 4" key="1">
    <citation type="submission" date="2018-09" db="EMBL/GenBank/DDBJ databases">
        <title>Bacillus saliacetes sp. nov., isolated from Thai shrimp paste (Ka-pi).</title>
        <authorList>
            <person name="Daroonpunt R."/>
            <person name="Tanasupawat S."/>
            <person name="Yiamsombut S."/>
        </authorList>
    </citation>
    <scope>NUCLEOTIDE SEQUENCE [LARGE SCALE GENOMIC DNA]</scope>
    <source>
        <strain evidence="3 4">SKP7-4</strain>
    </source>
</reference>
<evidence type="ECO:0000259" key="2">
    <source>
        <dbReference type="Pfam" id="PF17863"/>
    </source>
</evidence>
<dbReference type="GO" id="GO:0016887">
    <property type="term" value="F:ATP hydrolysis activity"/>
    <property type="evidence" value="ECO:0007669"/>
    <property type="project" value="InterPro"/>
</dbReference>
<feature type="domain" description="ChlI/MoxR AAA lid" evidence="2">
    <location>
        <begin position="227"/>
        <end position="297"/>
    </location>
</feature>
<feature type="domain" description="ATPase AAA-3" evidence="1">
    <location>
        <begin position="34"/>
        <end position="164"/>
    </location>
</feature>
<evidence type="ECO:0000259" key="1">
    <source>
        <dbReference type="Pfam" id="PF07726"/>
    </source>
</evidence>
<protein>
    <submittedName>
        <fullName evidence="3">MoxR family ATPase</fullName>
    </submittedName>
</protein>
<dbReference type="Proteomes" id="UP000265801">
    <property type="component" value="Unassembled WGS sequence"/>
</dbReference>
<proteinExistence type="predicted"/>
<dbReference type="InterPro" id="IPR041628">
    <property type="entry name" value="ChlI/MoxR_AAA_lid"/>
</dbReference>
<dbReference type="InterPro" id="IPR027417">
    <property type="entry name" value="P-loop_NTPase"/>
</dbReference>
<dbReference type="Pfam" id="PF07726">
    <property type="entry name" value="AAA_3"/>
    <property type="match status" value="1"/>
</dbReference>
<dbReference type="InterPro" id="IPR011703">
    <property type="entry name" value="ATPase_AAA-3"/>
</dbReference>
<comment type="caution">
    <text evidence="3">The sequence shown here is derived from an EMBL/GenBank/DDBJ whole genome shotgun (WGS) entry which is preliminary data.</text>
</comment>
<dbReference type="OrthoDB" id="9808397at2"/>
<dbReference type="Gene3D" id="1.10.8.80">
    <property type="entry name" value="Magnesium chelatase subunit I, C-Terminal domain"/>
    <property type="match status" value="1"/>
</dbReference>
<organism evidence="3 4">
    <name type="scientific">Bacillus salacetis</name>
    <dbReference type="NCBI Taxonomy" id="2315464"/>
    <lineage>
        <taxon>Bacteria</taxon>
        <taxon>Bacillati</taxon>
        <taxon>Bacillota</taxon>
        <taxon>Bacilli</taxon>
        <taxon>Bacillales</taxon>
        <taxon>Bacillaceae</taxon>
        <taxon>Bacillus</taxon>
    </lineage>
</organism>
<dbReference type="Gene3D" id="3.40.50.300">
    <property type="entry name" value="P-loop containing nucleotide triphosphate hydrolases"/>
    <property type="match status" value="1"/>
</dbReference>
<dbReference type="InterPro" id="IPR050764">
    <property type="entry name" value="CbbQ/NirQ/NorQ/GpvN"/>
</dbReference>
<dbReference type="PIRSF" id="PIRSF002849">
    <property type="entry name" value="AAA_ATPase_chaperone_MoxR_prd"/>
    <property type="match status" value="1"/>
</dbReference>
<name>A0A3A1QU00_9BACI</name>
<dbReference type="EMBL" id="QXIR01000043">
    <property type="protein sequence ID" value="RIW28553.1"/>
    <property type="molecule type" value="Genomic_DNA"/>
</dbReference>
<dbReference type="CDD" id="cd00009">
    <property type="entry name" value="AAA"/>
    <property type="match status" value="1"/>
</dbReference>
<gene>
    <name evidence="3" type="ORF">D3H55_21500</name>
</gene>
<dbReference type="RefSeq" id="WP_119549367.1">
    <property type="nucleotide sequence ID" value="NZ_QXIR01000043.1"/>
</dbReference>
<keyword evidence="4" id="KW-1185">Reference proteome</keyword>
<evidence type="ECO:0000313" key="4">
    <source>
        <dbReference type="Proteomes" id="UP000265801"/>
    </source>
</evidence>
<dbReference type="SUPFAM" id="SSF52540">
    <property type="entry name" value="P-loop containing nucleoside triphosphate hydrolases"/>
    <property type="match status" value="1"/>
</dbReference>
<dbReference type="AlphaFoldDB" id="A0A3A1QU00"/>
<dbReference type="PANTHER" id="PTHR42759">
    <property type="entry name" value="MOXR FAMILY PROTEIN"/>
    <property type="match status" value="1"/>
</dbReference>
<dbReference type="PANTHER" id="PTHR42759:SF5">
    <property type="entry name" value="METHANOL DEHYDROGENASE REGULATOR"/>
    <property type="match status" value="1"/>
</dbReference>
<dbReference type="GO" id="GO:0005524">
    <property type="term" value="F:ATP binding"/>
    <property type="evidence" value="ECO:0007669"/>
    <property type="project" value="InterPro"/>
</dbReference>
<dbReference type="Pfam" id="PF17863">
    <property type="entry name" value="AAA_lid_2"/>
    <property type="match status" value="1"/>
</dbReference>
<accession>A0A3A1QU00</accession>
<sequence length="310" mass="34895">MLMLQKVKENVAKVMVDKEKEIELMLIALLSDGHVLLEDVPGTGKTTMAKSFSRSIEGDFNRLQFTPDTLPSDIVGQEYFNMKISDFQIRKGPVFTNVLLIDEINRAVPRTQSALLELMEEKNVTLGGVTHPLPKPFIVIATQNPFDSIGTFPLPDAQLDRFLLTIKQGYPSPEKEKSMLKRFRKNNPIESLESVISNKDIREMKDKVKEVKVSGDVEDYLMDIILKTRKHRYIEIGVSPRGSLAFMKAAQARAFLNGREFCTPDDVKKLAQPVLAHRISLNVEGEVKTSKENVLQEIHDSTSVPVETTA</sequence>